<sequence length="360" mass="37653">MSLLEQTISIIKPELNQEAFAKAKQRLQDQAKPPGSLGIMEDIGARLAAIKGTIDVHLTNKQIITCAGDHGVVEEGVSAFPAEVTPQMVFNFVGGGASVNIIGRHAGARVKAADIGVNYDFDPVLPIFHKKVKHGTDNFTKGPAMSRKEAVKSIEAGIEIVNELHAQTPVDLLGTGDMGIGNTTPSTAIIAALSGLPVESLTSRGTGVDDKGLAKKIAAIQKGLEINRPDPKDPLDVLAKVGGLEIGGLAGLVIGAAAKGIPVVCDGLISTAGALIACELAPAAKNYLFASHKSVEIGHKYMHDRLGLEPLIDLKFRLGEGTGAAVCMALLDLATRILADIKTFEEVCVSNKQHYSSHAS</sequence>
<dbReference type="UniPathway" id="UPA00061">
    <property type="reaction ID" value="UER00516"/>
</dbReference>
<dbReference type="InterPro" id="IPR023195">
    <property type="entry name" value="Nict_dMeBzImd_PRibTrfase_N"/>
</dbReference>
<dbReference type="HOGENOM" id="CLU_002982_0_0_7"/>
<keyword evidence="12" id="KW-1185">Reference proteome</keyword>
<evidence type="ECO:0000256" key="5">
    <source>
        <dbReference type="ARBA" id="ARBA00022573"/>
    </source>
</evidence>
<keyword evidence="7 10" id="KW-0808">Transferase</keyword>
<dbReference type="GO" id="GO:0009236">
    <property type="term" value="P:cobalamin biosynthetic process"/>
    <property type="evidence" value="ECO:0007669"/>
    <property type="project" value="UniProtKB-UniRule"/>
</dbReference>
<protein>
    <recommendedName>
        <fullName evidence="4 10">Nicotinate-nucleotide--dimethylbenzimidazole phosphoribosyltransferase</fullName>
        <shortName evidence="10">NN:DBI PRT</shortName>
        <ecNumber evidence="3 10">2.4.2.21</ecNumber>
    </recommendedName>
    <alternativeName>
        <fullName evidence="8 10">N(1)-alpha-phosphoribosyltransferase</fullName>
    </alternativeName>
</protein>
<comment type="function">
    <text evidence="10">Catalyzes the synthesis of alpha-ribazole-5'-phosphate from nicotinate mononucleotide (NAMN) and 5,6-dimethylbenzimidazole (DMB).</text>
</comment>
<reference evidence="11 12" key="1">
    <citation type="submission" date="2011-09" db="EMBL/GenBank/DDBJ databases">
        <authorList>
            <consortium name="US DOE Joint Genome Institute (JGI-PGF)"/>
            <person name="Lucas S."/>
            <person name="Han J."/>
            <person name="Lapidus A."/>
            <person name="Cheng J.-F."/>
            <person name="Goodwin L."/>
            <person name="Pitluck S."/>
            <person name="Peters L."/>
            <person name="Land M.L."/>
            <person name="Hauser L."/>
            <person name="Orellana R."/>
            <person name="Lovley D."/>
            <person name="Woyke T.J."/>
        </authorList>
    </citation>
    <scope>NUCLEOTIDE SEQUENCE [LARGE SCALE GENOMIC DNA]</scope>
    <source>
        <strain evidence="11 12">2ac9</strain>
    </source>
</reference>
<dbReference type="NCBIfam" id="NF000996">
    <property type="entry name" value="PRK00105.1"/>
    <property type="match status" value="1"/>
</dbReference>
<dbReference type="OrthoDB" id="9781491at2"/>
<organism evidence="11 12">
    <name type="scientific">Desulfobacter postgatei 2ac9</name>
    <dbReference type="NCBI Taxonomy" id="879212"/>
    <lineage>
        <taxon>Bacteria</taxon>
        <taxon>Pseudomonadati</taxon>
        <taxon>Thermodesulfobacteriota</taxon>
        <taxon>Desulfobacteria</taxon>
        <taxon>Desulfobacterales</taxon>
        <taxon>Desulfobacteraceae</taxon>
        <taxon>Desulfobacter</taxon>
    </lineage>
</organism>
<dbReference type="EC" id="2.4.2.21" evidence="3 10"/>
<reference evidence="11 12" key="2">
    <citation type="submission" date="2012-02" db="EMBL/GenBank/DDBJ databases">
        <title>Improved High-Quality Draft sequence of Desulfobacter postgatei 2ac9.</title>
        <authorList>
            <consortium name="US DOE Joint Genome Institute"/>
            <person name="Lucas S."/>
            <person name="Han J."/>
            <person name="Lapidus A."/>
            <person name="Cheng J.-F."/>
            <person name="Goodwin L."/>
            <person name="Pitluck S."/>
            <person name="Peters L."/>
            <person name="Ovchinnikova G."/>
            <person name="Held B."/>
            <person name="Detter J.C."/>
            <person name="Han C."/>
            <person name="Tapia R."/>
            <person name="Land M."/>
            <person name="Hauser L."/>
            <person name="Kyrpides N."/>
            <person name="Ivanova N."/>
            <person name="Pagani I."/>
            <person name="Orellana R."/>
            <person name="Lovley D."/>
            <person name="Woyke T."/>
        </authorList>
    </citation>
    <scope>NUCLEOTIDE SEQUENCE [LARGE SCALE GENOMIC DNA]</scope>
    <source>
        <strain evidence="11 12">2ac9</strain>
    </source>
</reference>
<accession>I5AY71</accession>
<dbReference type="PANTHER" id="PTHR43463:SF1">
    <property type="entry name" value="NICOTINATE-NUCLEOTIDE--DIMETHYLBENZIMIDAZOLE PHOSPHORIBOSYLTRANSFERASE"/>
    <property type="match status" value="1"/>
</dbReference>
<gene>
    <name evidence="10" type="primary">cobT</name>
    <name evidence="11" type="ORF">DespoDRAFT_00138</name>
</gene>
<evidence type="ECO:0000256" key="3">
    <source>
        <dbReference type="ARBA" id="ARBA00011991"/>
    </source>
</evidence>
<comment type="pathway">
    <text evidence="1 10">Nucleoside biosynthesis; alpha-ribazole biosynthesis; alpha-ribazole from 5,6-dimethylbenzimidazole: step 1/2.</text>
</comment>
<dbReference type="InterPro" id="IPR017846">
    <property type="entry name" value="Nict_dMeBzImd_PRibTrfase_bact"/>
</dbReference>
<feature type="active site" description="Proton acceptor" evidence="10">
    <location>
        <position position="320"/>
    </location>
</feature>
<dbReference type="NCBIfam" id="TIGR03160">
    <property type="entry name" value="cobT_DBIPRT"/>
    <property type="match status" value="1"/>
</dbReference>
<dbReference type="RefSeq" id="WP_004070537.1">
    <property type="nucleotide sequence ID" value="NZ_CM001488.1"/>
</dbReference>
<dbReference type="SUPFAM" id="SSF52733">
    <property type="entry name" value="Nicotinate mononucleotide:5,6-dimethylbenzimidazole phosphoribosyltransferase (CobT)"/>
    <property type="match status" value="1"/>
</dbReference>
<evidence type="ECO:0000256" key="2">
    <source>
        <dbReference type="ARBA" id="ARBA00007110"/>
    </source>
</evidence>
<dbReference type="Pfam" id="PF02277">
    <property type="entry name" value="DBI_PRT"/>
    <property type="match status" value="1"/>
</dbReference>
<evidence type="ECO:0000256" key="10">
    <source>
        <dbReference type="HAMAP-Rule" id="MF_00230"/>
    </source>
</evidence>
<dbReference type="EMBL" id="CM001488">
    <property type="protein sequence ID" value="EIM62184.1"/>
    <property type="molecule type" value="Genomic_DNA"/>
</dbReference>
<dbReference type="HAMAP" id="MF_00230">
    <property type="entry name" value="CobT"/>
    <property type="match status" value="1"/>
</dbReference>
<dbReference type="PANTHER" id="PTHR43463">
    <property type="entry name" value="NICOTINATE-NUCLEOTIDE--DIMETHYLBENZIMIDAZOLE PHOSPHORIBOSYLTRANSFERASE"/>
    <property type="match status" value="1"/>
</dbReference>
<evidence type="ECO:0000256" key="7">
    <source>
        <dbReference type="ARBA" id="ARBA00022679"/>
    </source>
</evidence>
<evidence type="ECO:0000256" key="6">
    <source>
        <dbReference type="ARBA" id="ARBA00022676"/>
    </source>
</evidence>
<keyword evidence="6 10" id="KW-0328">Glycosyltransferase</keyword>
<evidence type="ECO:0000256" key="8">
    <source>
        <dbReference type="ARBA" id="ARBA00030686"/>
    </source>
</evidence>
<comment type="catalytic activity">
    <reaction evidence="9 10">
        <text>5,6-dimethylbenzimidazole + nicotinate beta-D-ribonucleotide = alpha-ribazole 5'-phosphate + nicotinate + H(+)</text>
        <dbReference type="Rhea" id="RHEA:11196"/>
        <dbReference type="ChEBI" id="CHEBI:15378"/>
        <dbReference type="ChEBI" id="CHEBI:15890"/>
        <dbReference type="ChEBI" id="CHEBI:32544"/>
        <dbReference type="ChEBI" id="CHEBI:57502"/>
        <dbReference type="ChEBI" id="CHEBI:57918"/>
        <dbReference type="EC" id="2.4.2.21"/>
    </reaction>
</comment>
<dbReference type="eggNOG" id="COG2038">
    <property type="taxonomic scope" value="Bacteria"/>
</dbReference>
<dbReference type="Gene3D" id="1.10.1610.10">
    <property type="match status" value="1"/>
</dbReference>
<keyword evidence="5 10" id="KW-0169">Cobalamin biosynthesis</keyword>
<dbReference type="CDD" id="cd02439">
    <property type="entry name" value="DMB-PRT_CobT"/>
    <property type="match status" value="1"/>
</dbReference>
<evidence type="ECO:0000256" key="1">
    <source>
        <dbReference type="ARBA" id="ARBA00005049"/>
    </source>
</evidence>
<evidence type="ECO:0000313" key="12">
    <source>
        <dbReference type="Proteomes" id="UP000005778"/>
    </source>
</evidence>
<dbReference type="InterPro" id="IPR036087">
    <property type="entry name" value="Nict_dMeBzImd_PRibTrfase_sf"/>
</dbReference>
<dbReference type="GO" id="GO:0008939">
    <property type="term" value="F:nicotinate-nucleotide-dimethylbenzimidazole phosphoribosyltransferase activity"/>
    <property type="evidence" value="ECO:0007669"/>
    <property type="project" value="UniProtKB-UniRule"/>
</dbReference>
<proteinExistence type="inferred from homology"/>
<name>I5AY71_9BACT</name>
<evidence type="ECO:0000256" key="9">
    <source>
        <dbReference type="ARBA" id="ARBA00047340"/>
    </source>
</evidence>
<dbReference type="AlphaFoldDB" id="I5AY71"/>
<dbReference type="Gene3D" id="3.40.50.10210">
    <property type="match status" value="1"/>
</dbReference>
<dbReference type="FunFam" id="3.40.50.10210:FF:000001">
    <property type="entry name" value="Nicotinate-nucleotide--dimethylbenzimidazole phosphoribosyltransferase"/>
    <property type="match status" value="1"/>
</dbReference>
<evidence type="ECO:0000256" key="4">
    <source>
        <dbReference type="ARBA" id="ARBA00015486"/>
    </source>
</evidence>
<dbReference type="STRING" id="879212.DespoDRAFT_00138"/>
<comment type="similarity">
    <text evidence="2 10">Belongs to the CobT family.</text>
</comment>
<dbReference type="Proteomes" id="UP000005778">
    <property type="component" value="Chromosome"/>
</dbReference>
<evidence type="ECO:0000313" key="11">
    <source>
        <dbReference type="EMBL" id="EIM62184.1"/>
    </source>
</evidence>
<dbReference type="InterPro" id="IPR003200">
    <property type="entry name" value="Nict_dMeBzImd_PRibTrfase"/>
</dbReference>